<dbReference type="InterPro" id="IPR013602">
    <property type="entry name" value="Dynein_heavy_linker"/>
</dbReference>
<evidence type="ECO:0000313" key="2">
    <source>
        <dbReference type="EMBL" id="JAT12180.1"/>
    </source>
</evidence>
<proteinExistence type="predicted"/>
<dbReference type="EMBL" id="GEBQ01027797">
    <property type="protein sequence ID" value="JAT12180.1"/>
    <property type="molecule type" value="Transcribed_RNA"/>
</dbReference>
<dbReference type="AlphaFoldDB" id="A0A1B6KL63"/>
<gene>
    <name evidence="2" type="ORF">g.51389</name>
</gene>
<dbReference type="Pfam" id="PF08393">
    <property type="entry name" value="DHC_N2"/>
    <property type="match status" value="1"/>
</dbReference>
<accession>A0A1B6KL63</accession>
<organism evidence="2">
    <name type="scientific">Graphocephala atropunctata</name>
    <dbReference type="NCBI Taxonomy" id="36148"/>
    <lineage>
        <taxon>Eukaryota</taxon>
        <taxon>Metazoa</taxon>
        <taxon>Ecdysozoa</taxon>
        <taxon>Arthropoda</taxon>
        <taxon>Hexapoda</taxon>
        <taxon>Insecta</taxon>
        <taxon>Pterygota</taxon>
        <taxon>Neoptera</taxon>
        <taxon>Paraneoptera</taxon>
        <taxon>Hemiptera</taxon>
        <taxon>Auchenorrhyncha</taxon>
        <taxon>Membracoidea</taxon>
        <taxon>Cicadellidae</taxon>
        <taxon>Cicadellinae</taxon>
        <taxon>Cicadellini</taxon>
        <taxon>Graphocephala</taxon>
    </lineage>
</organism>
<feature type="domain" description="Dynein heavy chain linker" evidence="1">
    <location>
        <begin position="68"/>
        <end position="148"/>
    </location>
</feature>
<dbReference type="GO" id="GO:0007018">
    <property type="term" value="P:microtubule-based movement"/>
    <property type="evidence" value="ECO:0007669"/>
    <property type="project" value="InterPro"/>
</dbReference>
<dbReference type="GO" id="GO:0051959">
    <property type="term" value="F:dynein light intermediate chain binding"/>
    <property type="evidence" value="ECO:0007669"/>
    <property type="project" value="InterPro"/>
</dbReference>
<dbReference type="PANTHER" id="PTHR45703">
    <property type="entry name" value="DYNEIN HEAVY CHAIN"/>
    <property type="match status" value="1"/>
</dbReference>
<reference evidence="2" key="1">
    <citation type="submission" date="2015-11" db="EMBL/GenBank/DDBJ databases">
        <title>De novo transcriptome assembly of four potential Pierce s Disease insect vectors from Arizona vineyards.</title>
        <authorList>
            <person name="Tassone E.E."/>
        </authorList>
    </citation>
    <scope>NUCLEOTIDE SEQUENCE</scope>
</reference>
<dbReference type="GO" id="GO:0030286">
    <property type="term" value="C:dynein complex"/>
    <property type="evidence" value="ECO:0007669"/>
    <property type="project" value="InterPro"/>
</dbReference>
<evidence type="ECO:0000259" key="1">
    <source>
        <dbReference type="Pfam" id="PF08393"/>
    </source>
</evidence>
<sequence>QVLMEHQKELEVFRKKDPPILTMEEMVESVHAVEALSKLLAKDKQTADAINTEEQLLDFEQTPFLILMNMLNQVEPFDLLWHTVLEFHQSYEKWYYGSFKNLDADEIKESVENMWRVLYKLAKTLFDVPGSKRIAEMVRAKVEKFKQFL</sequence>
<protein>
    <recommendedName>
        <fullName evidence="1">Dynein heavy chain linker domain-containing protein</fullName>
    </recommendedName>
</protein>
<feature type="non-terminal residue" evidence="2">
    <location>
        <position position="1"/>
    </location>
</feature>
<feature type="non-terminal residue" evidence="2">
    <location>
        <position position="149"/>
    </location>
</feature>
<dbReference type="PANTHER" id="PTHR45703:SF1">
    <property type="entry name" value="DYNEINS HEAVY CHAIN"/>
    <property type="match status" value="1"/>
</dbReference>
<dbReference type="InterPro" id="IPR026983">
    <property type="entry name" value="DHC"/>
</dbReference>
<name>A0A1B6KL63_9HEMI</name>
<dbReference type="GO" id="GO:0045505">
    <property type="term" value="F:dynein intermediate chain binding"/>
    <property type="evidence" value="ECO:0007669"/>
    <property type="project" value="InterPro"/>
</dbReference>